<keyword evidence="3" id="KW-1185">Reference proteome</keyword>
<name>A0A2T9ZHA3_9FUNG</name>
<reference evidence="2 3" key="1">
    <citation type="journal article" date="2018" name="MBio">
        <title>Comparative Genomics Reveals the Core Gene Toolbox for the Fungus-Insect Symbiosis.</title>
        <authorList>
            <person name="Wang Y."/>
            <person name="Stata M."/>
            <person name="Wang W."/>
            <person name="Stajich J.E."/>
            <person name="White M.M."/>
            <person name="Moncalvo J.M."/>
        </authorList>
    </citation>
    <scope>NUCLEOTIDE SEQUENCE [LARGE SCALE GENOMIC DNA]</scope>
    <source>
        <strain evidence="2 3">SC-DP-2</strain>
    </source>
</reference>
<dbReference type="STRING" id="133381.A0A2T9ZHA3"/>
<evidence type="ECO:0000313" key="3">
    <source>
        <dbReference type="Proteomes" id="UP000245609"/>
    </source>
</evidence>
<feature type="compositionally biased region" description="Polar residues" evidence="1">
    <location>
        <begin position="83"/>
        <end position="92"/>
    </location>
</feature>
<evidence type="ECO:0000313" key="2">
    <source>
        <dbReference type="EMBL" id="PVV03958.1"/>
    </source>
</evidence>
<protein>
    <recommendedName>
        <fullName evidence="4">C3H1-type domain-containing protein</fullName>
    </recommendedName>
</protein>
<feature type="region of interest" description="Disordered" evidence="1">
    <location>
        <begin position="83"/>
        <end position="113"/>
    </location>
</feature>
<dbReference type="Gene3D" id="4.10.1000.40">
    <property type="match status" value="1"/>
</dbReference>
<dbReference type="EMBL" id="MBFS01000176">
    <property type="protein sequence ID" value="PVV03958.1"/>
    <property type="molecule type" value="Genomic_DNA"/>
</dbReference>
<dbReference type="Proteomes" id="UP000245609">
    <property type="component" value="Unassembled WGS sequence"/>
</dbReference>
<accession>A0A2T9ZHA3</accession>
<proteinExistence type="predicted"/>
<gene>
    <name evidence="2" type="ORF">BB560_001546</name>
</gene>
<sequence length="113" mass="12282">CKFGLYCTRPNCVYSHPTRNLSLVNTHQTPSNLVSQSNEIPHISNREFAFPSATLPTLVSNENQISVMQSSLNSGSAGMNTITNVGLNSQPPNIAHDSSLHGQEDNDDVIMNI</sequence>
<evidence type="ECO:0000256" key="1">
    <source>
        <dbReference type="SAM" id="MobiDB-lite"/>
    </source>
</evidence>
<organism evidence="2 3">
    <name type="scientific">Smittium megazygosporum</name>
    <dbReference type="NCBI Taxonomy" id="133381"/>
    <lineage>
        <taxon>Eukaryota</taxon>
        <taxon>Fungi</taxon>
        <taxon>Fungi incertae sedis</taxon>
        <taxon>Zoopagomycota</taxon>
        <taxon>Kickxellomycotina</taxon>
        <taxon>Harpellomycetes</taxon>
        <taxon>Harpellales</taxon>
        <taxon>Legeriomycetaceae</taxon>
        <taxon>Smittium</taxon>
    </lineage>
</organism>
<comment type="caution">
    <text evidence="2">The sequence shown here is derived from an EMBL/GenBank/DDBJ whole genome shotgun (WGS) entry which is preliminary data.</text>
</comment>
<dbReference type="AlphaFoldDB" id="A0A2T9ZHA3"/>
<feature type="non-terminal residue" evidence="2">
    <location>
        <position position="1"/>
    </location>
</feature>
<evidence type="ECO:0008006" key="4">
    <source>
        <dbReference type="Google" id="ProtNLM"/>
    </source>
</evidence>
<dbReference type="OrthoDB" id="438553at2759"/>